<name>K2S0A9_MACPH</name>
<protein>
    <submittedName>
        <fullName evidence="3">Heterokaryon incompatibility</fullName>
    </submittedName>
</protein>
<organism evidence="3 4">
    <name type="scientific">Macrophomina phaseolina (strain MS6)</name>
    <name type="common">Charcoal rot fungus</name>
    <dbReference type="NCBI Taxonomy" id="1126212"/>
    <lineage>
        <taxon>Eukaryota</taxon>
        <taxon>Fungi</taxon>
        <taxon>Dikarya</taxon>
        <taxon>Ascomycota</taxon>
        <taxon>Pezizomycotina</taxon>
        <taxon>Dothideomycetes</taxon>
        <taxon>Dothideomycetes incertae sedis</taxon>
        <taxon>Botryosphaeriales</taxon>
        <taxon>Botryosphaeriaceae</taxon>
        <taxon>Macrophomina</taxon>
    </lineage>
</organism>
<feature type="compositionally biased region" description="Basic and acidic residues" evidence="1">
    <location>
        <begin position="616"/>
        <end position="625"/>
    </location>
</feature>
<dbReference type="STRING" id="1126212.K2S0A9"/>
<comment type="caution">
    <text evidence="3">The sequence shown here is derived from an EMBL/GenBank/DDBJ whole genome shotgun (WGS) entry which is preliminary data.</text>
</comment>
<dbReference type="EMBL" id="AHHD01000526">
    <property type="protein sequence ID" value="EKG10120.1"/>
    <property type="molecule type" value="Genomic_DNA"/>
</dbReference>
<sequence>MNTSLDLSLRDLRAAHPHQHGLITQLLHIQDNYLLHNLKSLSWVSNLHCLSTHSPLARKRKLTPRLPGPARPHTLTRTAVNGRAGNYIAISYPWDASSHPGTTDDPRTGGIWRICTSASRAHAASAVRDVVLTRAARCAEALGCPNLWLDRECVPQDPGPENEAALHTMDLVYQFSAWPVALLFNPIAGEAELRVFESVMGLELLEAREAGRGADVLREGVEQSTAAEALSVLKWLTDDPWWGRAWTFQENYCAGAKMNLLIPLSERKRRQKRRRRERWRTGDVPGELLVSSVEFHKAATRFCLAYLKSDFILDADKQTCRMVIQKAGRYYYTMLPDGTTGVTDYSRTMTNRILEDIAHRNARFRADLLPIASNCCQYGARLDTNRLYGSDTHLSVCILSLWLLNGEIFKGEAKYTTSELQSMTIFDYLQAVSLDNFSPPVQGGQLTFLKSCRFVDVSLSEYGVTTSGWLWKVDRRISTRDPKFRREGRHKKGKAGQEHSEPPERLLKVLADELHNHGCHELAGLLKKNGYFSDADKKWNSKGGGTERPIPAETYMRIAASNLERSIAKGHAVLLARLWDGQSEDDEDVSPPHTAIFIGDREVCRGARKNSFADGTKTDHTEARCGNESSPSSSPSQLSEGEATSTSFVPTYAFTAWSGRSCDDDRNVEESQIDKYVSLEVFVDEERANGLPFLKTNRWLNGLCFFSRHAEMDVTFAWPPGLSDKPGEEAGVD</sequence>
<evidence type="ECO:0000256" key="1">
    <source>
        <dbReference type="SAM" id="MobiDB-lite"/>
    </source>
</evidence>
<gene>
    <name evidence="3" type="ORF">MPH_12720</name>
</gene>
<feature type="region of interest" description="Disordered" evidence="1">
    <location>
        <begin position="611"/>
        <end position="642"/>
    </location>
</feature>
<dbReference type="HOGENOM" id="CLU_016235_0_0_1"/>
<evidence type="ECO:0000313" key="4">
    <source>
        <dbReference type="Proteomes" id="UP000007129"/>
    </source>
</evidence>
<evidence type="ECO:0000259" key="2">
    <source>
        <dbReference type="Pfam" id="PF06985"/>
    </source>
</evidence>
<dbReference type="InterPro" id="IPR010730">
    <property type="entry name" value="HET"/>
</dbReference>
<evidence type="ECO:0000313" key="3">
    <source>
        <dbReference type="EMBL" id="EKG10120.1"/>
    </source>
</evidence>
<dbReference type="AlphaFoldDB" id="K2S0A9"/>
<reference evidence="3 4" key="1">
    <citation type="journal article" date="2012" name="BMC Genomics">
        <title>Tools to kill: Genome of one of the most destructive plant pathogenic fungi Macrophomina phaseolina.</title>
        <authorList>
            <person name="Islam M.S."/>
            <person name="Haque M.S."/>
            <person name="Islam M.M."/>
            <person name="Emdad E.M."/>
            <person name="Halim A."/>
            <person name="Hossen Q.M.M."/>
            <person name="Hossain M.Z."/>
            <person name="Ahmed B."/>
            <person name="Rahim S."/>
            <person name="Rahman M.S."/>
            <person name="Alam M.M."/>
            <person name="Hou S."/>
            <person name="Wan X."/>
            <person name="Saito J.A."/>
            <person name="Alam M."/>
        </authorList>
    </citation>
    <scope>NUCLEOTIDE SEQUENCE [LARGE SCALE GENOMIC DNA]</scope>
    <source>
        <strain evidence="3 4">MS6</strain>
    </source>
</reference>
<dbReference type="Pfam" id="PF06985">
    <property type="entry name" value="HET"/>
    <property type="match status" value="1"/>
</dbReference>
<feature type="domain" description="Heterokaryon incompatibility" evidence="2">
    <location>
        <begin position="87"/>
        <end position="250"/>
    </location>
</feature>
<accession>K2S0A9</accession>
<dbReference type="VEuPathDB" id="FungiDB:MPH_12720"/>
<dbReference type="InParanoid" id="K2S0A9"/>
<feature type="region of interest" description="Disordered" evidence="1">
    <location>
        <begin position="482"/>
        <end position="502"/>
    </location>
</feature>
<proteinExistence type="predicted"/>
<dbReference type="Proteomes" id="UP000007129">
    <property type="component" value="Unassembled WGS sequence"/>
</dbReference>
<dbReference type="OrthoDB" id="270167at2759"/>
<dbReference type="eggNOG" id="ENOG502SQ2Q">
    <property type="taxonomic scope" value="Eukaryota"/>
</dbReference>